<reference evidence="1 2" key="1">
    <citation type="submission" date="2016-02" db="EMBL/GenBank/DDBJ databases">
        <title>Comparison of Clostridium stercorarium subspecies using comparative genomics and transcriptomics.</title>
        <authorList>
            <person name="Schellenberg J."/>
            <person name="Thallinger G."/>
            <person name="Levin D.B."/>
            <person name="Zhang X."/>
            <person name="Alvare G."/>
            <person name="Fristensky B."/>
            <person name="Sparling R."/>
        </authorList>
    </citation>
    <scope>NUCLEOTIDE SEQUENCE [LARGE SCALE GENOMIC DNA]</scope>
    <source>
        <strain evidence="1 2">DSM 2910</strain>
    </source>
</reference>
<name>A0A1B1YF29_THEST</name>
<proteinExistence type="predicted"/>
<dbReference type="EMBL" id="CP014672">
    <property type="protein sequence ID" value="ANW99350.1"/>
    <property type="molecule type" value="Genomic_DNA"/>
</dbReference>
<accession>A0A1B1YF29</accession>
<gene>
    <name evidence="1" type="ORF">CSTERTH_10055</name>
</gene>
<evidence type="ECO:0000313" key="2">
    <source>
        <dbReference type="Proteomes" id="UP000092971"/>
    </source>
</evidence>
<dbReference type="Proteomes" id="UP000092971">
    <property type="component" value="Chromosome"/>
</dbReference>
<sequence length="64" mass="7392">MLIFYPCQADFILYYNRIVCIIVDSTGLLPQKCDALFAVIKMPVCRRSATDFRENNQLTCKKQA</sequence>
<organism evidence="1 2">
    <name type="scientific">Thermoclostridium stercorarium subsp. thermolacticum DSM 2910</name>
    <dbReference type="NCBI Taxonomy" id="1121336"/>
    <lineage>
        <taxon>Bacteria</taxon>
        <taxon>Bacillati</taxon>
        <taxon>Bacillota</taxon>
        <taxon>Clostridia</taxon>
        <taxon>Eubacteriales</taxon>
        <taxon>Oscillospiraceae</taxon>
        <taxon>Thermoclostridium</taxon>
    </lineage>
</organism>
<evidence type="ECO:0000313" key="1">
    <source>
        <dbReference type="EMBL" id="ANW99350.1"/>
    </source>
</evidence>
<protein>
    <submittedName>
        <fullName evidence="1">Uncharacterized protein</fullName>
    </submittedName>
</protein>
<dbReference type="AlphaFoldDB" id="A0A1B1YF29"/>